<proteinExistence type="predicted"/>
<feature type="compositionally biased region" description="Basic and acidic residues" evidence="1">
    <location>
        <begin position="1"/>
        <end position="22"/>
    </location>
</feature>
<organism evidence="2 3">
    <name type="scientific">Thelephora terrestris</name>
    <dbReference type="NCBI Taxonomy" id="56493"/>
    <lineage>
        <taxon>Eukaryota</taxon>
        <taxon>Fungi</taxon>
        <taxon>Dikarya</taxon>
        <taxon>Basidiomycota</taxon>
        <taxon>Agaricomycotina</taxon>
        <taxon>Agaricomycetes</taxon>
        <taxon>Thelephorales</taxon>
        <taxon>Thelephoraceae</taxon>
        <taxon>Thelephora</taxon>
    </lineage>
</organism>
<dbReference type="EMBL" id="WIUZ02000001">
    <property type="protein sequence ID" value="KAF9792927.1"/>
    <property type="molecule type" value="Genomic_DNA"/>
</dbReference>
<feature type="region of interest" description="Disordered" evidence="1">
    <location>
        <begin position="1"/>
        <end position="26"/>
    </location>
</feature>
<evidence type="ECO:0000256" key="1">
    <source>
        <dbReference type="SAM" id="MobiDB-lite"/>
    </source>
</evidence>
<name>A0A9P6HSE1_9AGAM</name>
<dbReference type="Proteomes" id="UP000736335">
    <property type="component" value="Unassembled WGS sequence"/>
</dbReference>
<dbReference type="OrthoDB" id="10309802at2759"/>
<sequence length="359" mass="39677">MHSHPFESKMPSYRREESHMSSESDLNATLAPHEIGEWQASQASHSSVRRLTLMRGEDSYDWHADQVLEITKHLSEDRGGLLESLEIAQFIPEAGSTGEDPPPIEEVFRPVAHSLTSIWLDVPNEVGSETLLGIMYSLPKLQEFTVYAPTIRSSSYEGDINRGGPSGKLGLFHLDVGGDNFIRQLLQHDPPQYHTIGLSHNKLIDSYNSLINASGSTLRSLSIRDIEEGHFKRVHDNISVVNCPELSELTFGAREITEAKTTRMIAAVLSTVSSTCFEKLRISYQLTLDSDGVTAEADSPEWDAVDEELVRIAGGSDCLIEVTFNSLCVGGGAPIQASRFLSRFQEKGTVKFTFEPDLA</sequence>
<keyword evidence="3" id="KW-1185">Reference proteome</keyword>
<comment type="caution">
    <text evidence="2">The sequence shown here is derived from an EMBL/GenBank/DDBJ whole genome shotgun (WGS) entry which is preliminary data.</text>
</comment>
<gene>
    <name evidence="2" type="ORF">BJ322DRAFT_87341</name>
</gene>
<evidence type="ECO:0000313" key="2">
    <source>
        <dbReference type="EMBL" id="KAF9792927.1"/>
    </source>
</evidence>
<reference evidence="2" key="1">
    <citation type="journal article" date="2020" name="Nat. Commun.">
        <title>Large-scale genome sequencing of mycorrhizal fungi provides insights into the early evolution of symbiotic traits.</title>
        <authorList>
            <person name="Miyauchi S."/>
            <person name="Kiss E."/>
            <person name="Kuo A."/>
            <person name="Drula E."/>
            <person name="Kohler A."/>
            <person name="Sanchez-Garcia M."/>
            <person name="Morin E."/>
            <person name="Andreopoulos B."/>
            <person name="Barry K.W."/>
            <person name="Bonito G."/>
            <person name="Buee M."/>
            <person name="Carver A."/>
            <person name="Chen C."/>
            <person name="Cichocki N."/>
            <person name="Clum A."/>
            <person name="Culley D."/>
            <person name="Crous P.W."/>
            <person name="Fauchery L."/>
            <person name="Girlanda M."/>
            <person name="Hayes R.D."/>
            <person name="Keri Z."/>
            <person name="LaButti K."/>
            <person name="Lipzen A."/>
            <person name="Lombard V."/>
            <person name="Magnuson J."/>
            <person name="Maillard F."/>
            <person name="Murat C."/>
            <person name="Nolan M."/>
            <person name="Ohm R.A."/>
            <person name="Pangilinan J."/>
            <person name="Pereira M.F."/>
            <person name="Perotto S."/>
            <person name="Peter M."/>
            <person name="Pfister S."/>
            <person name="Riley R."/>
            <person name="Sitrit Y."/>
            <person name="Stielow J.B."/>
            <person name="Szollosi G."/>
            <person name="Zifcakova L."/>
            <person name="Stursova M."/>
            <person name="Spatafora J.W."/>
            <person name="Tedersoo L."/>
            <person name="Vaario L.M."/>
            <person name="Yamada A."/>
            <person name="Yan M."/>
            <person name="Wang P."/>
            <person name="Xu J."/>
            <person name="Bruns T."/>
            <person name="Baldrian P."/>
            <person name="Vilgalys R."/>
            <person name="Dunand C."/>
            <person name="Henrissat B."/>
            <person name="Grigoriev I.V."/>
            <person name="Hibbett D."/>
            <person name="Nagy L.G."/>
            <person name="Martin F.M."/>
        </authorList>
    </citation>
    <scope>NUCLEOTIDE SEQUENCE</scope>
    <source>
        <strain evidence="2">UH-Tt-Lm1</strain>
    </source>
</reference>
<dbReference type="AlphaFoldDB" id="A0A9P6HSE1"/>
<evidence type="ECO:0000313" key="3">
    <source>
        <dbReference type="Proteomes" id="UP000736335"/>
    </source>
</evidence>
<accession>A0A9P6HSE1</accession>
<reference evidence="2" key="2">
    <citation type="submission" date="2020-11" db="EMBL/GenBank/DDBJ databases">
        <authorList>
            <consortium name="DOE Joint Genome Institute"/>
            <person name="Kuo A."/>
            <person name="Miyauchi S."/>
            <person name="Kiss E."/>
            <person name="Drula E."/>
            <person name="Kohler A."/>
            <person name="Sanchez-Garcia M."/>
            <person name="Andreopoulos B."/>
            <person name="Barry K.W."/>
            <person name="Bonito G."/>
            <person name="Buee M."/>
            <person name="Carver A."/>
            <person name="Chen C."/>
            <person name="Cichocki N."/>
            <person name="Clum A."/>
            <person name="Culley D."/>
            <person name="Crous P.W."/>
            <person name="Fauchery L."/>
            <person name="Girlanda M."/>
            <person name="Hayes R."/>
            <person name="Keri Z."/>
            <person name="Labutti K."/>
            <person name="Lipzen A."/>
            <person name="Lombard V."/>
            <person name="Magnuson J."/>
            <person name="Maillard F."/>
            <person name="Morin E."/>
            <person name="Murat C."/>
            <person name="Nolan M."/>
            <person name="Ohm R."/>
            <person name="Pangilinan J."/>
            <person name="Pereira M."/>
            <person name="Perotto S."/>
            <person name="Peter M."/>
            <person name="Riley R."/>
            <person name="Sitrit Y."/>
            <person name="Stielow B."/>
            <person name="Szollosi G."/>
            <person name="Zifcakova L."/>
            <person name="Stursova M."/>
            <person name="Spatafora J.W."/>
            <person name="Tedersoo L."/>
            <person name="Vaario L.-M."/>
            <person name="Yamada A."/>
            <person name="Yan M."/>
            <person name="Wang P."/>
            <person name="Xu J."/>
            <person name="Bruns T."/>
            <person name="Baldrian P."/>
            <person name="Vilgalys R."/>
            <person name="Henrissat B."/>
            <person name="Grigoriev I.V."/>
            <person name="Hibbett D."/>
            <person name="Nagy L.G."/>
            <person name="Martin F.M."/>
        </authorList>
    </citation>
    <scope>NUCLEOTIDE SEQUENCE</scope>
    <source>
        <strain evidence="2">UH-Tt-Lm1</strain>
    </source>
</reference>
<protein>
    <submittedName>
        <fullName evidence="2">Uncharacterized protein</fullName>
    </submittedName>
</protein>